<gene>
    <name evidence="1" type="ORF">C5167_018074</name>
</gene>
<evidence type="ECO:0000313" key="1">
    <source>
        <dbReference type="EMBL" id="RZC49653.1"/>
    </source>
</evidence>
<dbReference type="Proteomes" id="UP000316621">
    <property type="component" value="Chromosome 2"/>
</dbReference>
<dbReference type="Gramene" id="RZC49653">
    <property type="protein sequence ID" value="RZC49653"/>
    <property type="gene ID" value="C5167_018074"/>
</dbReference>
<dbReference type="EMBL" id="CM010716">
    <property type="protein sequence ID" value="RZC49653.1"/>
    <property type="molecule type" value="Genomic_DNA"/>
</dbReference>
<name>A0A4Y7IL83_PAPSO</name>
<protein>
    <submittedName>
        <fullName evidence="1">Uncharacterized protein</fullName>
    </submittedName>
</protein>
<evidence type="ECO:0000313" key="2">
    <source>
        <dbReference type="Proteomes" id="UP000316621"/>
    </source>
</evidence>
<organism evidence="1 2">
    <name type="scientific">Papaver somniferum</name>
    <name type="common">Opium poppy</name>
    <dbReference type="NCBI Taxonomy" id="3469"/>
    <lineage>
        <taxon>Eukaryota</taxon>
        <taxon>Viridiplantae</taxon>
        <taxon>Streptophyta</taxon>
        <taxon>Embryophyta</taxon>
        <taxon>Tracheophyta</taxon>
        <taxon>Spermatophyta</taxon>
        <taxon>Magnoliopsida</taxon>
        <taxon>Ranunculales</taxon>
        <taxon>Papaveraceae</taxon>
        <taxon>Papaveroideae</taxon>
        <taxon>Papaver</taxon>
    </lineage>
</organism>
<proteinExistence type="predicted"/>
<sequence length="94" mass="10231">MNRFLVFQLCTALSMTISSKYSVEGLPEATLGGAQSHQMMRIITAIEEISGVSDMLCDRDGALGRAYVSRGEMIKWPKDHATPVGERAISGARL</sequence>
<reference evidence="1 2" key="1">
    <citation type="journal article" date="2018" name="Science">
        <title>The opium poppy genome and morphinan production.</title>
        <authorList>
            <person name="Guo L."/>
            <person name="Winzer T."/>
            <person name="Yang X."/>
            <person name="Li Y."/>
            <person name="Ning Z."/>
            <person name="He Z."/>
            <person name="Teodor R."/>
            <person name="Lu Y."/>
            <person name="Bowser T.A."/>
            <person name="Graham I.A."/>
            <person name="Ye K."/>
        </authorList>
    </citation>
    <scope>NUCLEOTIDE SEQUENCE [LARGE SCALE GENOMIC DNA]</scope>
    <source>
        <strain evidence="2">cv. HN1</strain>
        <tissue evidence="1">Leaves</tissue>
    </source>
</reference>
<accession>A0A4Y7IL83</accession>
<keyword evidence="2" id="KW-1185">Reference proteome</keyword>
<dbReference type="AlphaFoldDB" id="A0A4Y7IL83"/>